<dbReference type="Gene3D" id="3.30.70.1060">
    <property type="entry name" value="Dimeric alpha+beta barrel"/>
    <property type="match status" value="1"/>
</dbReference>
<name>A0A2S5T7C8_9BURK</name>
<comment type="caution">
    <text evidence="3">The sequence shown here is derived from an EMBL/GenBank/DDBJ whole genome shotgun (WGS) entry which is preliminary data.</text>
</comment>
<organism evidence="3 5">
    <name type="scientific">Caldimonas thermodepolymerans</name>
    <dbReference type="NCBI Taxonomy" id="215580"/>
    <lineage>
        <taxon>Bacteria</taxon>
        <taxon>Pseudomonadati</taxon>
        <taxon>Pseudomonadota</taxon>
        <taxon>Betaproteobacteria</taxon>
        <taxon>Burkholderiales</taxon>
        <taxon>Sphaerotilaceae</taxon>
        <taxon>Caldimonas</taxon>
    </lineage>
</organism>
<protein>
    <submittedName>
        <fullName evidence="3">Dehydrogenase</fullName>
    </submittedName>
</protein>
<gene>
    <name evidence="3" type="ORF">C1702_05115</name>
    <name evidence="4" type="ORF">EV676_101483</name>
</gene>
<dbReference type="InterPro" id="IPR005545">
    <property type="entry name" value="YCII"/>
</dbReference>
<dbReference type="Proteomes" id="UP000294772">
    <property type="component" value="Unassembled WGS sequence"/>
</dbReference>
<reference evidence="4 6" key="2">
    <citation type="submission" date="2019-03" db="EMBL/GenBank/DDBJ databases">
        <title>Genomic Encyclopedia of Type Strains, Phase IV (KMG-IV): sequencing the most valuable type-strain genomes for metagenomic binning, comparative biology and taxonomic classification.</title>
        <authorList>
            <person name="Goeker M."/>
        </authorList>
    </citation>
    <scope>NUCLEOTIDE SEQUENCE [LARGE SCALE GENOMIC DNA]</scope>
    <source>
        <strain evidence="4 6">DSM 15264</strain>
    </source>
</reference>
<accession>A0A2S5T7C8</accession>
<dbReference type="Pfam" id="PF03795">
    <property type="entry name" value="YCII"/>
    <property type="match status" value="1"/>
</dbReference>
<keyword evidence="5" id="KW-1185">Reference proteome</keyword>
<evidence type="ECO:0000313" key="5">
    <source>
        <dbReference type="Proteomes" id="UP000239406"/>
    </source>
</evidence>
<reference evidence="3 5" key="1">
    <citation type="submission" date="2018-02" db="EMBL/GenBank/DDBJ databases">
        <title>Reclassifiation of [Polyangium] brachysporum DSM 7029 as Guopingzhaonella breviflexa gen. nov., sp. nov., a member of the family Comamonadaceae.</title>
        <authorList>
            <person name="Tang B."/>
        </authorList>
    </citation>
    <scope>NUCLEOTIDE SEQUENCE [LARGE SCALE GENOMIC DNA]</scope>
    <source>
        <strain evidence="3 5">DSM 15344</strain>
    </source>
</reference>
<feature type="domain" description="YCII-related" evidence="2">
    <location>
        <begin position="1"/>
        <end position="112"/>
    </location>
</feature>
<dbReference type="OrthoDB" id="9807535at2"/>
<dbReference type="PANTHER" id="PTHR35174:SF3">
    <property type="entry name" value="BLL7171 PROTEIN"/>
    <property type="match status" value="1"/>
</dbReference>
<dbReference type="Proteomes" id="UP000239406">
    <property type="component" value="Unassembled WGS sequence"/>
</dbReference>
<evidence type="ECO:0000313" key="4">
    <source>
        <dbReference type="EMBL" id="TCP09900.1"/>
    </source>
</evidence>
<dbReference type="EMBL" id="PSNY01000004">
    <property type="protein sequence ID" value="PPE70914.1"/>
    <property type="molecule type" value="Genomic_DNA"/>
</dbReference>
<dbReference type="SUPFAM" id="SSF54909">
    <property type="entry name" value="Dimeric alpha+beta barrel"/>
    <property type="match status" value="1"/>
</dbReference>
<dbReference type="AlphaFoldDB" id="A0A2S5T7C8"/>
<evidence type="ECO:0000259" key="2">
    <source>
        <dbReference type="Pfam" id="PF03795"/>
    </source>
</evidence>
<dbReference type="EMBL" id="SLXF01000001">
    <property type="protein sequence ID" value="TCP09900.1"/>
    <property type="molecule type" value="Genomic_DNA"/>
</dbReference>
<dbReference type="InterPro" id="IPR011008">
    <property type="entry name" value="Dimeric_a/b-barrel"/>
</dbReference>
<evidence type="ECO:0000313" key="6">
    <source>
        <dbReference type="Proteomes" id="UP000294772"/>
    </source>
</evidence>
<dbReference type="RefSeq" id="WP_104356606.1">
    <property type="nucleotide sequence ID" value="NZ_CALFFA010000022.1"/>
</dbReference>
<proteinExistence type="inferred from homology"/>
<evidence type="ECO:0000256" key="1">
    <source>
        <dbReference type="ARBA" id="ARBA00007689"/>
    </source>
</evidence>
<sequence>MPYMLLIMEPPGQRLTRTEAEGRETYAAMRRFGEDLQRRGLLVASESLASASTRITVRNGKPQTLDGPFAEAKEMVGGFFLLNCETREEALRIAAECPAVHWCTIEVRQVAPCYM</sequence>
<evidence type="ECO:0000313" key="3">
    <source>
        <dbReference type="EMBL" id="PPE70914.1"/>
    </source>
</evidence>
<comment type="similarity">
    <text evidence="1">Belongs to the YciI family.</text>
</comment>
<dbReference type="PANTHER" id="PTHR35174">
    <property type="entry name" value="BLL7171 PROTEIN-RELATED"/>
    <property type="match status" value="1"/>
</dbReference>